<organism evidence="1 2">
    <name type="scientific">Terrimonas ginsenosidimutans</name>
    <dbReference type="NCBI Taxonomy" id="2908004"/>
    <lineage>
        <taxon>Bacteria</taxon>
        <taxon>Pseudomonadati</taxon>
        <taxon>Bacteroidota</taxon>
        <taxon>Chitinophagia</taxon>
        <taxon>Chitinophagales</taxon>
        <taxon>Chitinophagaceae</taxon>
        <taxon>Terrimonas</taxon>
    </lineage>
</organism>
<gene>
    <name evidence="1" type="ORF">LZZ85_24200</name>
</gene>
<dbReference type="InterPro" id="IPR009078">
    <property type="entry name" value="Ferritin-like_SF"/>
</dbReference>
<dbReference type="Proteomes" id="UP001165367">
    <property type="component" value="Unassembled WGS sequence"/>
</dbReference>
<dbReference type="EMBL" id="JAKLTR010000021">
    <property type="protein sequence ID" value="MCG2617422.1"/>
    <property type="molecule type" value="Genomic_DNA"/>
</dbReference>
<accession>A0ABS9KYG3</accession>
<proteinExistence type="predicted"/>
<sequence length="290" mass="30706">MNLKHIFNEIEKVDPEVYERLDTRRSAMKQFSGIAGKLALAAVPIALGSMFKKAYGQSNSTLFNILNYALTLEYLEAKFYSNALAAATAGNLAIPTGAPRTAIQTIGAHETAHVAFLKTAITSSGGTAVPEPTFDFSAGNGSNNGPFAAVFTNYALFLAVAQVFEDTGVRAYKGQAAEPALMANNDVLTAALNIHSVEARHASHIRQMRKTNGGLVPAGVDVKPWITLKQSGVDSAAVQASYDGEETTTQATIQIVNINGQTISANAASEAFDEPLTMPQVLAIVDPFIV</sequence>
<protein>
    <submittedName>
        <fullName evidence="1">Ferritin-like domain-containing protein</fullName>
    </submittedName>
</protein>
<reference evidence="1" key="1">
    <citation type="submission" date="2022-01" db="EMBL/GenBank/DDBJ databases">
        <authorList>
            <person name="Jo J.-H."/>
            <person name="Im W.-T."/>
        </authorList>
    </citation>
    <scope>NUCLEOTIDE SEQUENCE</scope>
    <source>
        <strain evidence="1">NA20</strain>
    </source>
</reference>
<dbReference type="Pfam" id="PF13668">
    <property type="entry name" value="Ferritin_2"/>
    <property type="match status" value="1"/>
</dbReference>
<name>A0ABS9KYG3_9BACT</name>
<keyword evidence="2" id="KW-1185">Reference proteome</keyword>
<dbReference type="RefSeq" id="WP_237876171.1">
    <property type="nucleotide sequence ID" value="NZ_JAKLTR010000021.1"/>
</dbReference>
<comment type="caution">
    <text evidence="1">The sequence shown here is derived from an EMBL/GenBank/DDBJ whole genome shotgun (WGS) entry which is preliminary data.</text>
</comment>
<dbReference type="SUPFAM" id="SSF47240">
    <property type="entry name" value="Ferritin-like"/>
    <property type="match status" value="1"/>
</dbReference>
<evidence type="ECO:0000313" key="1">
    <source>
        <dbReference type="EMBL" id="MCG2617422.1"/>
    </source>
</evidence>
<evidence type="ECO:0000313" key="2">
    <source>
        <dbReference type="Proteomes" id="UP001165367"/>
    </source>
</evidence>